<reference evidence="11 12" key="1">
    <citation type="submission" date="2018-11" db="EMBL/GenBank/DDBJ databases">
        <title>Genome sequence of Apiotrichum porosum DSM 27194.</title>
        <authorList>
            <person name="Aliyu H."/>
            <person name="Gorte O."/>
            <person name="Ochsenreither K."/>
        </authorList>
    </citation>
    <scope>NUCLEOTIDE SEQUENCE [LARGE SCALE GENOMIC DNA]</scope>
    <source>
        <strain evidence="11 12">DSM 27194</strain>
    </source>
</reference>
<protein>
    <submittedName>
        <fullName evidence="11">Uncharacterized protein</fullName>
    </submittedName>
</protein>
<keyword evidence="6" id="KW-0521">NADP</keyword>
<feature type="domain" description="NADH:flavin oxidoreductase/NADH oxidase N-terminal" evidence="10">
    <location>
        <begin position="594"/>
        <end position="958"/>
    </location>
</feature>
<keyword evidence="7" id="KW-0560">Oxidoreductase</keyword>
<evidence type="ECO:0000313" key="11">
    <source>
        <dbReference type="EMBL" id="RSH82558.1"/>
    </source>
</evidence>
<comment type="cofactor">
    <cofactor evidence="1">
        <name>FMN</name>
        <dbReference type="ChEBI" id="CHEBI:58210"/>
    </cofactor>
</comment>
<evidence type="ECO:0000256" key="4">
    <source>
        <dbReference type="ARBA" id="ARBA00022703"/>
    </source>
</evidence>
<proteinExistence type="predicted"/>
<feature type="compositionally biased region" description="Low complexity" evidence="8">
    <location>
        <begin position="149"/>
        <end position="162"/>
    </location>
</feature>
<keyword evidence="2" id="KW-0285">Flavoprotein</keyword>
<evidence type="ECO:0000259" key="10">
    <source>
        <dbReference type="Pfam" id="PF00724"/>
    </source>
</evidence>
<comment type="caution">
    <text evidence="11">The sequence shown here is derived from an EMBL/GenBank/DDBJ whole genome shotgun (WGS) entry which is preliminary data.</text>
</comment>
<feature type="compositionally biased region" description="Low complexity" evidence="8">
    <location>
        <begin position="122"/>
        <end position="142"/>
    </location>
</feature>
<dbReference type="RefSeq" id="XP_028476790.1">
    <property type="nucleotide sequence ID" value="XM_028622897.1"/>
</dbReference>
<dbReference type="PANTHER" id="PTHR43303">
    <property type="entry name" value="NADPH DEHYDROGENASE C23G7.10C-RELATED"/>
    <property type="match status" value="1"/>
</dbReference>
<dbReference type="InterPro" id="IPR013785">
    <property type="entry name" value="Aldolase_TIM"/>
</dbReference>
<keyword evidence="5" id="KW-0645">Protease</keyword>
<dbReference type="AlphaFoldDB" id="A0A427XUM7"/>
<evidence type="ECO:0000256" key="7">
    <source>
        <dbReference type="ARBA" id="ARBA00023002"/>
    </source>
</evidence>
<evidence type="ECO:0000256" key="6">
    <source>
        <dbReference type="ARBA" id="ARBA00022857"/>
    </source>
</evidence>
<dbReference type="CDD" id="cd02932">
    <property type="entry name" value="OYE_YqiM_FMN"/>
    <property type="match status" value="1"/>
</dbReference>
<feature type="domain" description="Peptidase C14 caspase" evidence="9">
    <location>
        <begin position="191"/>
        <end position="476"/>
    </location>
</feature>
<dbReference type="GO" id="GO:0004197">
    <property type="term" value="F:cysteine-type endopeptidase activity"/>
    <property type="evidence" value="ECO:0007669"/>
    <property type="project" value="InterPro"/>
</dbReference>
<keyword evidence="3" id="KW-0288">FMN</keyword>
<feature type="compositionally biased region" description="Polar residues" evidence="8">
    <location>
        <begin position="171"/>
        <end position="181"/>
    </location>
</feature>
<keyword evidence="5" id="KW-0788">Thiol protease</keyword>
<evidence type="ECO:0000256" key="2">
    <source>
        <dbReference type="ARBA" id="ARBA00022630"/>
    </source>
</evidence>
<dbReference type="EMBL" id="RSCE01000005">
    <property type="protein sequence ID" value="RSH82558.1"/>
    <property type="molecule type" value="Genomic_DNA"/>
</dbReference>
<dbReference type="InterPro" id="IPR001155">
    <property type="entry name" value="OxRdtase_FMN_N"/>
</dbReference>
<gene>
    <name evidence="11" type="ORF">EHS24_007540</name>
</gene>
<dbReference type="SUPFAM" id="SSF51395">
    <property type="entry name" value="FMN-linked oxidoreductases"/>
    <property type="match status" value="1"/>
</dbReference>
<accession>A0A427XUM7</accession>
<evidence type="ECO:0000256" key="5">
    <source>
        <dbReference type="ARBA" id="ARBA00022807"/>
    </source>
</evidence>
<keyword evidence="4" id="KW-0053">Apoptosis</keyword>
<dbReference type="GO" id="GO:0010181">
    <property type="term" value="F:FMN binding"/>
    <property type="evidence" value="ECO:0007669"/>
    <property type="project" value="InterPro"/>
</dbReference>
<dbReference type="STRING" id="105984.A0A427XUM7"/>
<dbReference type="GO" id="GO:0006508">
    <property type="term" value="P:proteolysis"/>
    <property type="evidence" value="ECO:0007669"/>
    <property type="project" value="InterPro"/>
</dbReference>
<sequence length="1012" mass="108598">MSSLLSEATQLYKVYEQMQHGGQQQQTSQQSSTQATQATQAAQSSSSYPQQAYQQYVQPQQYQNYQPAQSYQRPTQQTQQYAPPATAPPGHSSTGGYTPPAGPPPAAPAGGYTAPSGPPPAGSYTPPAGRPAATPTGGYTAPSGPPPTGSYTAPAGRPTGGYTPPPGAPPQSSTSDPNQQYFRYSRCTGTKKALLIGINYYGSSNQLGGCVNDVQNIKNMLTSKSAPLCYTFGYATDDMVLLTDDTKDARSMPTRANILRAMQWLTNGARRDDSLFLHYSGHGTLTNAVNEDDYAGHAEAICPVDFQTAGLIVDDDMHNILVKPLPAGCRLTAVFDSCHSGSAIDLPWAYSTKGTVKSPNLIANAAPDLMNAGMAALSGNDMGALYTLFQAGSTAYRTHTGVANARATKTAPADVIAWGGCKDDQTSADTKAEGQATGAMSYAFVRAVQSNPRASYQQFLVALRDAMQITKQKIVPATPNSGPNVPAALTCLLTAGAVPPRRRQGAGYGGRHSPSNGHVRGRVDRFRVRVADTANHSYFMTVDNTTPKRTNPAALTSIPNPDAGYPGSYLPAQMGPIGGLMPSAAFPQNANPPELFKPLTIRGVTFQNRMWVAPMCMYSYEDGMANDHALIHQGSMAMRGWGNLMVEATGVTPEGRITPNCLGLWKDEQIAPLKRIVDYVHANQGKIGIQLAHSGRKGSTLPMWVYYGAMLQGYEGGETVTEEAGGWPENVMSASAISFNEDTFPQPREATKEDIEEVKEAFRAAIRRAKVCGFDYIELHGAHGYLMYQFQSPVTNQRTDDYGGSFENRIRFPMEIVKIAREEWDGPLLYRTSATEWLESALGPEKAHPGQKEEYAWWGMEQTLAFAAKLRDAGVDLLDVSSGGNDLRQKIVVKPGYQVEMAAEIRAKVPGLLIGAVGLITDAQQAEDIVKAGQADVALFAREVLRNVDFPLQAAHELGAAAVPANQYSSGWTRMLRPKGDAETMAALAKAPGAANAKEYIATSTVAEDRRP</sequence>
<feature type="region of interest" description="Disordered" evidence="8">
    <location>
        <begin position="18"/>
        <end position="181"/>
    </location>
</feature>
<dbReference type="GO" id="GO:0006915">
    <property type="term" value="P:apoptotic process"/>
    <property type="evidence" value="ECO:0007669"/>
    <property type="project" value="UniProtKB-KW"/>
</dbReference>
<evidence type="ECO:0000256" key="1">
    <source>
        <dbReference type="ARBA" id="ARBA00001917"/>
    </source>
</evidence>
<evidence type="ECO:0000259" key="9">
    <source>
        <dbReference type="Pfam" id="PF00656"/>
    </source>
</evidence>
<dbReference type="SUPFAM" id="SSF52129">
    <property type="entry name" value="Caspase-like"/>
    <property type="match status" value="1"/>
</dbReference>
<dbReference type="GO" id="GO:0003959">
    <property type="term" value="F:NADPH dehydrogenase activity"/>
    <property type="evidence" value="ECO:0007669"/>
    <property type="project" value="InterPro"/>
</dbReference>
<feature type="compositionally biased region" description="Low complexity" evidence="8">
    <location>
        <begin position="23"/>
        <end position="99"/>
    </location>
</feature>
<dbReference type="Gene3D" id="3.40.50.12660">
    <property type="match status" value="1"/>
</dbReference>
<keyword evidence="5" id="KW-0378">Hydrolase</keyword>
<dbReference type="Pfam" id="PF00656">
    <property type="entry name" value="Peptidase_C14"/>
    <property type="match status" value="1"/>
</dbReference>
<evidence type="ECO:0000256" key="3">
    <source>
        <dbReference type="ARBA" id="ARBA00022643"/>
    </source>
</evidence>
<organism evidence="11 12">
    <name type="scientific">Apiotrichum porosum</name>
    <dbReference type="NCBI Taxonomy" id="105984"/>
    <lineage>
        <taxon>Eukaryota</taxon>
        <taxon>Fungi</taxon>
        <taxon>Dikarya</taxon>
        <taxon>Basidiomycota</taxon>
        <taxon>Agaricomycotina</taxon>
        <taxon>Tremellomycetes</taxon>
        <taxon>Trichosporonales</taxon>
        <taxon>Trichosporonaceae</taxon>
        <taxon>Apiotrichum</taxon>
    </lineage>
</organism>
<dbReference type="InterPro" id="IPR044152">
    <property type="entry name" value="YqjM-like"/>
</dbReference>
<dbReference type="Gene3D" id="3.20.20.70">
    <property type="entry name" value="Aldolase class I"/>
    <property type="match status" value="1"/>
</dbReference>
<evidence type="ECO:0000256" key="8">
    <source>
        <dbReference type="SAM" id="MobiDB-lite"/>
    </source>
</evidence>
<dbReference type="OrthoDB" id="72788at2759"/>
<dbReference type="Pfam" id="PF00724">
    <property type="entry name" value="Oxidored_FMN"/>
    <property type="match status" value="1"/>
</dbReference>
<dbReference type="InterPro" id="IPR011600">
    <property type="entry name" value="Pept_C14_caspase"/>
</dbReference>
<dbReference type="PANTHER" id="PTHR43303:SF4">
    <property type="entry name" value="NADPH DEHYDROGENASE C23G7.10C-RELATED"/>
    <property type="match status" value="1"/>
</dbReference>
<dbReference type="GeneID" id="39592083"/>
<dbReference type="Proteomes" id="UP000279236">
    <property type="component" value="Unassembled WGS sequence"/>
</dbReference>
<dbReference type="InterPro" id="IPR029030">
    <property type="entry name" value="Caspase-like_dom_sf"/>
</dbReference>
<keyword evidence="12" id="KW-1185">Reference proteome</keyword>
<dbReference type="GO" id="GO:0050661">
    <property type="term" value="F:NADP binding"/>
    <property type="evidence" value="ECO:0007669"/>
    <property type="project" value="InterPro"/>
</dbReference>
<evidence type="ECO:0000313" key="12">
    <source>
        <dbReference type="Proteomes" id="UP000279236"/>
    </source>
</evidence>
<name>A0A427XUM7_9TREE</name>